<proteinExistence type="predicted"/>
<comment type="caution">
    <text evidence="2">The sequence shown here is derived from an EMBL/GenBank/DDBJ whole genome shotgun (WGS) entry which is preliminary data.</text>
</comment>
<dbReference type="Proteomes" id="UP000541444">
    <property type="component" value="Unassembled WGS sequence"/>
</dbReference>
<gene>
    <name evidence="2" type="ORF">GIB67_013586</name>
</gene>
<dbReference type="EMBL" id="JACGCM010002890">
    <property type="protein sequence ID" value="KAF6134189.1"/>
    <property type="molecule type" value="Genomic_DNA"/>
</dbReference>
<evidence type="ECO:0000313" key="2">
    <source>
        <dbReference type="EMBL" id="KAF6134189.1"/>
    </source>
</evidence>
<protein>
    <submittedName>
        <fullName evidence="2">Uncharacterized protein</fullName>
    </submittedName>
</protein>
<evidence type="ECO:0000313" key="3">
    <source>
        <dbReference type="Proteomes" id="UP000541444"/>
    </source>
</evidence>
<sequence length="172" mass="18420">MLGKDDVDDVDEELIKAKLEEHARAMAALMETLCGTNPDEADRRMNKTMHQAKLDEKDKIIKEQRETFQGQFDEECKTTVKLKTFIEASGYDPKTLKCFSITNDPIVEDAVLTEGLEVDVAGVAVEGGVEEAAARTVTDEVADAVVSNPSTEGTGGVGVEESAGGDGVATLI</sequence>
<keyword evidence="3" id="KW-1185">Reference proteome</keyword>
<feature type="region of interest" description="Disordered" evidence="1">
    <location>
        <begin position="147"/>
        <end position="172"/>
    </location>
</feature>
<organism evidence="2 3">
    <name type="scientific">Kingdonia uniflora</name>
    <dbReference type="NCBI Taxonomy" id="39325"/>
    <lineage>
        <taxon>Eukaryota</taxon>
        <taxon>Viridiplantae</taxon>
        <taxon>Streptophyta</taxon>
        <taxon>Embryophyta</taxon>
        <taxon>Tracheophyta</taxon>
        <taxon>Spermatophyta</taxon>
        <taxon>Magnoliopsida</taxon>
        <taxon>Ranunculales</taxon>
        <taxon>Circaeasteraceae</taxon>
        <taxon>Kingdonia</taxon>
    </lineage>
</organism>
<evidence type="ECO:0000256" key="1">
    <source>
        <dbReference type="SAM" id="MobiDB-lite"/>
    </source>
</evidence>
<name>A0A7J7KUZ6_9MAGN</name>
<accession>A0A7J7KUZ6</accession>
<reference evidence="2 3" key="1">
    <citation type="journal article" date="2020" name="IScience">
        <title>Genome Sequencing of the Endangered Kingdonia uniflora (Circaeasteraceae, Ranunculales) Reveals Potential Mechanisms of Evolutionary Specialization.</title>
        <authorList>
            <person name="Sun Y."/>
            <person name="Deng T."/>
            <person name="Zhang A."/>
            <person name="Moore M.J."/>
            <person name="Landis J.B."/>
            <person name="Lin N."/>
            <person name="Zhang H."/>
            <person name="Zhang X."/>
            <person name="Huang J."/>
            <person name="Zhang X."/>
            <person name="Sun H."/>
            <person name="Wang H."/>
        </authorList>
    </citation>
    <scope>NUCLEOTIDE SEQUENCE [LARGE SCALE GENOMIC DNA]</scope>
    <source>
        <strain evidence="2">TB1705</strain>
        <tissue evidence="2">Leaf</tissue>
    </source>
</reference>
<dbReference type="AlphaFoldDB" id="A0A7J7KUZ6"/>